<dbReference type="GeneID" id="75525913"/>
<evidence type="ECO:0000313" key="3">
    <source>
        <dbReference type="Proteomes" id="UP001145022"/>
    </source>
</evidence>
<reference evidence="2" key="3">
    <citation type="journal article" date="2023" name="J. Biotechnol.">
        <title>Draft Genome Sequences of Endophytic Pseudomonas Strains, Isolated from the Interior of Brassicaceae Plants.</title>
        <authorList>
            <person name="Kaneko H."/>
            <person name="Furuya T."/>
        </authorList>
    </citation>
    <scope>NUCLEOTIDE SEQUENCE</scope>
    <source>
        <strain evidence="2">RS3R-1</strain>
    </source>
</reference>
<organism evidence="2 3">
    <name type="scientific">Pseudomonas atacamensis</name>
    <dbReference type="NCBI Taxonomy" id="2565368"/>
    <lineage>
        <taxon>Bacteria</taxon>
        <taxon>Pseudomonadati</taxon>
        <taxon>Pseudomonadota</taxon>
        <taxon>Gammaproteobacteria</taxon>
        <taxon>Pseudomonadales</taxon>
        <taxon>Pseudomonadaceae</taxon>
        <taxon>Pseudomonas</taxon>
    </lineage>
</organism>
<proteinExistence type="predicted"/>
<dbReference type="Proteomes" id="UP001145022">
    <property type="component" value="Unassembled WGS sequence"/>
</dbReference>
<dbReference type="InterPro" id="IPR025391">
    <property type="entry name" value="DUF4123"/>
</dbReference>
<name>A0ABQ5PHA0_9PSED</name>
<comment type="caution">
    <text evidence="2">The sequence shown here is derived from an EMBL/GenBank/DDBJ whole genome shotgun (WGS) entry which is preliminary data.</text>
</comment>
<evidence type="ECO:0000313" key="2">
    <source>
        <dbReference type="EMBL" id="GLH42772.1"/>
    </source>
</evidence>
<reference evidence="2" key="2">
    <citation type="submission" date="2022-11" db="EMBL/GenBank/DDBJ databases">
        <title>Draft genome sequencing of Pseudomonas atacamensis RS3R1.</title>
        <authorList>
            <person name="Furuya T."/>
            <person name="Kaneko H."/>
        </authorList>
    </citation>
    <scope>NUCLEOTIDE SEQUENCE</scope>
    <source>
        <strain evidence="2">RS3R-1</strain>
    </source>
</reference>
<accession>A0ABQ5PHA0</accession>
<keyword evidence="3" id="KW-1185">Reference proteome</keyword>
<gene>
    <name evidence="2" type="ORF">RS3R1_18600</name>
</gene>
<reference evidence="2" key="1">
    <citation type="journal article" date="2021" name="Sci. Rep.">
        <title>An efficient direct screening system for microorganisms that activate plant immune responses based on plant-microbe interactions using cultured plant cells.</title>
        <authorList>
            <person name="Kurokawa M."/>
            <person name="Nakano M."/>
            <person name="Kitahata N."/>
            <person name="Kuchitsu K."/>
            <person name="Furuya T."/>
        </authorList>
    </citation>
    <scope>NUCLEOTIDE SEQUENCE</scope>
    <source>
        <strain evidence="2">RS3R-1</strain>
    </source>
</reference>
<dbReference type="EMBL" id="BSCQ01000030">
    <property type="protein sequence ID" value="GLH42772.1"/>
    <property type="molecule type" value="Genomic_DNA"/>
</dbReference>
<evidence type="ECO:0000259" key="1">
    <source>
        <dbReference type="Pfam" id="PF13503"/>
    </source>
</evidence>
<protein>
    <recommendedName>
        <fullName evidence="1">DUF4123 domain-containing protein</fullName>
    </recommendedName>
</protein>
<dbReference type="Pfam" id="PF13503">
    <property type="entry name" value="DUF4123"/>
    <property type="match status" value="1"/>
</dbReference>
<feature type="domain" description="DUF4123" evidence="1">
    <location>
        <begin position="32"/>
        <end position="142"/>
    </location>
</feature>
<dbReference type="RefSeq" id="WP_122611354.1">
    <property type="nucleotide sequence ID" value="NZ_BSCQ01000030.1"/>
</dbReference>
<sequence>MHVKALSALLEAPRHGFVDLPRESSESTVCFIIDPVRQPDAMSRLYRVGEPVVDAQSLFLKTAFAEIAADGPLWITAPWGSRLAAEAAKLCEENFSGIAITTADSDKALAHARWLLRANDGSGGQSLLSYHKPSLWAALAYTAGDNSHQLFGPWQHVYSPAPVHFGRNKGPWLSWRAVSEVEWLGDTSVFSLPPSAANVQEHLGWIYWADEHHADYGEPSDEHLPNLVANLNVLVAHNIYEGRHLLKLGSITNGPLLETQPQAMAILQSREESFIKVQQLQQLTTSVA</sequence>